<dbReference type="InterPro" id="IPR052958">
    <property type="entry name" value="IFN-induced_PKR_regulator"/>
</dbReference>
<evidence type="ECO:0000313" key="2">
    <source>
        <dbReference type="EMBL" id="KAJ8887145.1"/>
    </source>
</evidence>
<dbReference type="PANTHER" id="PTHR46289">
    <property type="entry name" value="52 KDA REPRESSOR OF THE INHIBITOR OF THE PROTEIN KINASE-LIKE PROTEIN-RELATED"/>
    <property type="match status" value="1"/>
</dbReference>
<gene>
    <name evidence="2" type="ORF">PR048_013360</name>
</gene>
<comment type="caution">
    <text evidence="2">The sequence shown here is derived from an EMBL/GenBank/DDBJ whole genome shotgun (WGS) entry which is preliminary data.</text>
</comment>
<proteinExistence type="predicted"/>
<sequence length="232" mass="26806">MDVLEAMKLVEATLASLREQCYKRTDTLKKIFKESEKLAMEMGTQINKPKQPTCRKTDQTSIRKQLKNTIALQFPKSEFQRVGQIQKLLSPEFSDGFEDEVMQGAEPYKDDLRCISALKGELPVWKQIWKSDSSQNFPKSPAEGYKQASALRNIRVMFQLLCVLPITTNTVQRSFSTLCRLKTYLRSTMTEDRLNGLALLHIHQEIAFAMKLEEVIDIFARKHQRKLSLNFI</sequence>
<protein>
    <recommendedName>
        <fullName evidence="1">HAT C-terminal dimerisation domain-containing protein</fullName>
    </recommendedName>
</protein>
<evidence type="ECO:0000313" key="3">
    <source>
        <dbReference type="Proteomes" id="UP001159363"/>
    </source>
</evidence>
<accession>A0ABQ9HRY1</accession>
<dbReference type="InterPro" id="IPR008906">
    <property type="entry name" value="HATC_C_dom"/>
</dbReference>
<dbReference type="PANTHER" id="PTHR46289:SF14">
    <property type="entry name" value="DUF4371 DOMAIN-CONTAINING PROTEIN"/>
    <property type="match status" value="1"/>
</dbReference>
<name>A0ABQ9HRY1_9NEOP</name>
<evidence type="ECO:0000259" key="1">
    <source>
        <dbReference type="Pfam" id="PF05699"/>
    </source>
</evidence>
<dbReference type="EMBL" id="JARBHB010000004">
    <property type="protein sequence ID" value="KAJ8887145.1"/>
    <property type="molecule type" value="Genomic_DNA"/>
</dbReference>
<feature type="domain" description="HAT C-terminal dimerisation" evidence="1">
    <location>
        <begin position="157"/>
        <end position="205"/>
    </location>
</feature>
<reference evidence="2 3" key="1">
    <citation type="submission" date="2023-02" db="EMBL/GenBank/DDBJ databases">
        <title>LHISI_Scaffold_Assembly.</title>
        <authorList>
            <person name="Stuart O.P."/>
            <person name="Cleave R."/>
            <person name="Magrath M.J.L."/>
            <person name="Mikheyev A.S."/>
        </authorList>
    </citation>
    <scope>NUCLEOTIDE SEQUENCE [LARGE SCALE GENOMIC DNA]</scope>
    <source>
        <strain evidence="2">Daus_M_001</strain>
        <tissue evidence="2">Leg muscle</tissue>
    </source>
</reference>
<keyword evidence="3" id="KW-1185">Reference proteome</keyword>
<dbReference type="Pfam" id="PF05699">
    <property type="entry name" value="Dimer_Tnp_hAT"/>
    <property type="match status" value="1"/>
</dbReference>
<dbReference type="Proteomes" id="UP001159363">
    <property type="component" value="Chromosome X"/>
</dbReference>
<organism evidence="2 3">
    <name type="scientific">Dryococelus australis</name>
    <dbReference type="NCBI Taxonomy" id="614101"/>
    <lineage>
        <taxon>Eukaryota</taxon>
        <taxon>Metazoa</taxon>
        <taxon>Ecdysozoa</taxon>
        <taxon>Arthropoda</taxon>
        <taxon>Hexapoda</taxon>
        <taxon>Insecta</taxon>
        <taxon>Pterygota</taxon>
        <taxon>Neoptera</taxon>
        <taxon>Polyneoptera</taxon>
        <taxon>Phasmatodea</taxon>
        <taxon>Verophasmatodea</taxon>
        <taxon>Anareolatae</taxon>
        <taxon>Phasmatidae</taxon>
        <taxon>Eurycanthinae</taxon>
        <taxon>Dryococelus</taxon>
    </lineage>
</organism>